<gene>
    <name evidence="1" type="ORF">AYI69_g4744</name>
    <name evidence="2" type="ORF">AYI69_g798</name>
</gene>
<evidence type="ECO:0000313" key="3">
    <source>
        <dbReference type="Proteomes" id="UP000187429"/>
    </source>
</evidence>
<keyword evidence="2" id="KW-0808">Transferase</keyword>
<dbReference type="InterPro" id="IPR021047">
    <property type="entry name" value="Mannosyltransferase_CMT1"/>
</dbReference>
<protein>
    <submittedName>
        <fullName evidence="2">Alpha-1,3-mannosyltransferase CMT1</fullName>
    </submittedName>
</protein>
<sequence length="304" mass="35277">MAQEILRLFAFLGKDNVYLSIYENGSFDRTKEKLKQFKIELERRGFRYSIVSENVYRPAIFHHIEYLAKIRNKALEPLSKELSSSRKYDKIVFMNDILFCKNDILELIYQSDLQGSDFTSPLDIHGVGTNPPQIEFRDGWVARDIKGGFFYNKLDDLFDHEESKQRIGQNLPFQVQSSWNGVAVLNAEPFYLKETPIRFRRSKMGTNECSASECSLICNDFWSLGYGRIIVVPKILVSYNLKDVDLIDANYMNILKVKPSLEERIKYIPGPKEVACRNLLEYNALNASHNVTWTKYLSVDIKPL</sequence>
<reference evidence="3" key="2">
    <citation type="submission" date="2017-01" db="EMBL/GenBank/DDBJ databases">
        <authorList>
            <person name="Wang Y."/>
            <person name="White M."/>
            <person name="Kvist S."/>
            <person name="Moncalvo J.-M."/>
        </authorList>
    </citation>
    <scope>NUCLEOTIDE SEQUENCE [LARGE SCALE GENOMIC DNA]</scope>
    <source>
        <strain evidence="3">ID-206-W2</strain>
    </source>
</reference>
<dbReference type="Pfam" id="PF11735">
    <property type="entry name" value="CAP59_mtransfer"/>
    <property type="match status" value="1"/>
</dbReference>
<name>A0A1R1YS16_9FUNG</name>
<keyword evidence="3" id="KW-1185">Reference proteome</keyword>
<dbReference type="AlphaFoldDB" id="A0A1R1YS16"/>
<reference evidence="2" key="1">
    <citation type="submission" date="2017-01" db="EMBL/GenBank/DDBJ databases">
        <authorList>
            <person name="Mah S.A."/>
            <person name="Swanson W.J."/>
            <person name="Moy G.W."/>
            <person name="Vacquier V.D."/>
        </authorList>
    </citation>
    <scope>NUCLEOTIDE SEQUENCE [LARGE SCALE GENOMIC DNA]</scope>
    <source>
        <strain evidence="2">ID-206-W2</strain>
    </source>
</reference>
<dbReference type="GO" id="GO:0016757">
    <property type="term" value="F:glycosyltransferase activity"/>
    <property type="evidence" value="ECO:0007669"/>
    <property type="project" value="UniProtKB-KW"/>
</dbReference>
<evidence type="ECO:0000313" key="2">
    <source>
        <dbReference type="EMBL" id="OMJ29682.1"/>
    </source>
</evidence>
<comment type="caution">
    <text evidence="2">The sequence shown here is derived from an EMBL/GenBank/DDBJ whole genome shotgun (WGS) entry which is preliminary data.</text>
</comment>
<dbReference type="PANTHER" id="PTHR34144">
    <property type="entry name" value="CHROMOSOME 8, WHOLE GENOME SHOTGUN SEQUENCE"/>
    <property type="match status" value="1"/>
</dbReference>
<proteinExistence type="predicted"/>
<accession>A0A1R1YS16</accession>
<keyword evidence="2" id="KW-0328">Glycosyltransferase</keyword>
<dbReference type="PANTHER" id="PTHR34144:SF5">
    <property type="entry name" value="ALPHA-1,3-MANNOSYLTRANSFERASE CMT1"/>
    <property type="match status" value="1"/>
</dbReference>
<dbReference type="Proteomes" id="UP000187429">
    <property type="component" value="Unassembled WGS sequence"/>
</dbReference>
<dbReference type="OrthoDB" id="262547at2759"/>
<organism evidence="2 3">
    <name type="scientific">Smittium culicis</name>
    <dbReference type="NCBI Taxonomy" id="133412"/>
    <lineage>
        <taxon>Eukaryota</taxon>
        <taxon>Fungi</taxon>
        <taxon>Fungi incertae sedis</taxon>
        <taxon>Zoopagomycota</taxon>
        <taxon>Kickxellomycotina</taxon>
        <taxon>Harpellomycetes</taxon>
        <taxon>Harpellales</taxon>
        <taxon>Legeriomycetaceae</taxon>
        <taxon>Smittium</taxon>
    </lineage>
</organism>
<dbReference type="EMBL" id="LSSM01000211">
    <property type="protein sequence ID" value="OMJ29682.1"/>
    <property type="molecule type" value="Genomic_DNA"/>
</dbReference>
<evidence type="ECO:0000313" key="1">
    <source>
        <dbReference type="EMBL" id="OMJ24119.1"/>
    </source>
</evidence>
<dbReference type="EMBL" id="LSSM01001895">
    <property type="protein sequence ID" value="OMJ24119.1"/>
    <property type="molecule type" value="Genomic_DNA"/>
</dbReference>